<dbReference type="InterPro" id="IPR036390">
    <property type="entry name" value="WH_DNA-bd_sf"/>
</dbReference>
<dbReference type="InterPro" id="IPR036388">
    <property type="entry name" value="WH-like_DNA-bd_sf"/>
</dbReference>
<dbReference type="Pfam" id="PF08223">
    <property type="entry name" value="PaaX_C"/>
    <property type="match status" value="1"/>
</dbReference>
<reference evidence="3 4" key="1">
    <citation type="submission" date="2017-05" db="EMBL/GenBank/DDBJ databases">
        <authorList>
            <person name="Varghese N."/>
            <person name="Submissions S."/>
        </authorList>
    </citation>
    <scope>NUCLEOTIDE SEQUENCE [LARGE SCALE GENOMIC DNA]</scope>
    <source>
        <strain evidence="3 4">DSM 29506</strain>
    </source>
</reference>
<evidence type="ECO:0000313" key="4">
    <source>
        <dbReference type="Proteomes" id="UP000316030"/>
    </source>
</evidence>
<organism evidence="3 4">
    <name type="scientific">Thalassovita litoralis</name>
    <dbReference type="NCBI Taxonomy" id="1010611"/>
    <lineage>
        <taxon>Bacteria</taxon>
        <taxon>Pseudomonadati</taxon>
        <taxon>Pseudomonadota</taxon>
        <taxon>Alphaproteobacteria</taxon>
        <taxon>Rhodobacterales</taxon>
        <taxon>Roseobacteraceae</taxon>
        <taxon>Thalassovita</taxon>
    </lineage>
</organism>
<dbReference type="EMBL" id="FXTO01000001">
    <property type="protein sequence ID" value="SMO34092.1"/>
    <property type="molecule type" value="Genomic_DNA"/>
</dbReference>
<dbReference type="RefSeq" id="WP_142491471.1">
    <property type="nucleotide sequence ID" value="NZ_FXTO01000001.1"/>
</dbReference>
<sequence>MDPLQPLITALHDEGRLRVWSLVITVFGDSVQYRGGRISNVRLQALLGRLGVEPGTIRTALSRLGRDGWLTSEREGRNSFYQLTPEGQARFTDATSRIYAPPRLAPVAEWTLAFGPGLSGIPIGPGMVLRPADQTDKTKPDAAVTGTLSALSPHLRDTLLSPAHRAALTALFHDIDALKPAQLDPLDAAAARTLLIHRWRRIVLRHPEPPTELLPPALGKRNPRALVAATYAALSPATEAWLDSPLNDIAPMPKAHALFATRFAPTTQHA</sequence>
<dbReference type="SUPFAM" id="SSF46785">
    <property type="entry name" value="Winged helix' DNA-binding domain"/>
    <property type="match status" value="1"/>
</dbReference>
<proteinExistence type="predicted"/>
<evidence type="ECO:0000259" key="2">
    <source>
        <dbReference type="Pfam" id="PF08223"/>
    </source>
</evidence>
<dbReference type="Pfam" id="PF07848">
    <property type="entry name" value="PaaX"/>
    <property type="match status" value="1"/>
</dbReference>
<dbReference type="OrthoDB" id="2270427at2"/>
<dbReference type="AlphaFoldDB" id="A0A521AH19"/>
<dbReference type="InterPro" id="IPR012906">
    <property type="entry name" value="PaaX-like_N"/>
</dbReference>
<gene>
    <name evidence="3" type="ORF">SAMN06265173_101154</name>
</gene>
<dbReference type="InterPro" id="IPR011965">
    <property type="entry name" value="PaaX_trns_reg"/>
</dbReference>
<dbReference type="Gene3D" id="1.20.58.1460">
    <property type="match status" value="1"/>
</dbReference>
<dbReference type="PANTHER" id="PTHR30319">
    <property type="entry name" value="PHENYLACETIC ACID REGULATOR-RELATED TRANSCRIPTIONAL REPRESSOR"/>
    <property type="match status" value="1"/>
</dbReference>
<evidence type="ECO:0000259" key="1">
    <source>
        <dbReference type="Pfam" id="PF07848"/>
    </source>
</evidence>
<feature type="domain" description="Transcriptional repressor PaaX-like C-terminal" evidence="2">
    <location>
        <begin position="179"/>
        <end position="243"/>
    </location>
</feature>
<feature type="domain" description="Transcriptional repressor PaaX-like N-terminal" evidence="1">
    <location>
        <begin position="20"/>
        <end position="86"/>
    </location>
</feature>
<dbReference type="Gene3D" id="1.10.10.10">
    <property type="entry name" value="Winged helix-like DNA-binding domain superfamily/Winged helix DNA-binding domain"/>
    <property type="match status" value="1"/>
</dbReference>
<dbReference type="InterPro" id="IPR013225">
    <property type="entry name" value="PaaX_C"/>
</dbReference>
<name>A0A521AH19_9RHOB</name>
<dbReference type="Proteomes" id="UP000316030">
    <property type="component" value="Unassembled WGS sequence"/>
</dbReference>
<dbReference type="PANTHER" id="PTHR30319:SF1">
    <property type="entry name" value="TRANSCRIPTIONAL REPRESSOR PAAX"/>
    <property type="match status" value="1"/>
</dbReference>
<dbReference type="PIRSF" id="PIRSF020623">
    <property type="entry name" value="PaaX"/>
    <property type="match status" value="1"/>
</dbReference>
<keyword evidence="4" id="KW-1185">Reference proteome</keyword>
<protein>
    <submittedName>
        <fullName evidence="3">Transcriptional regulator, PaaX family</fullName>
    </submittedName>
</protein>
<evidence type="ECO:0000313" key="3">
    <source>
        <dbReference type="EMBL" id="SMO34092.1"/>
    </source>
</evidence>
<dbReference type="GO" id="GO:0006351">
    <property type="term" value="P:DNA-templated transcription"/>
    <property type="evidence" value="ECO:0007669"/>
    <property type="project" value="InterPro"/>
</dbReference>
<accession>A0A521AH19</accession>